<name>A0A1S3VVH2_VIGRR</name>
<proteinExistence type="predicted"/>
<dbReference type="InterPro" id="IPR001611">
    <property type="entry name" value="Leu-rich_rpt"/>
</dbReference>
<dbReference type="RefSeq" id="XP_014522065.1">
    <property type="nucleotide sequence ID" value="XM_014666579.2"/>
</dbReference>
<dbReference type="GO" id="GO:0006952">
    <property type="term" value="P:defense response"/>
    <property type="evidence" value="ECO:0007669"/>
    <property type="project" value="InterPro"/>
</dbReference>
<dbReference type="InterPro" id="IPR032675">
    <property type="entry name" value="LRR_dom_sf"/>
</dbReference>
<evidence type="ECO:0000259" key="5">
    <source>
        <dbReference type="PROSITE" id="PS50104"/>
    </source>
</evidence>
<dbReference type="Proteomes" id="UP000087766">
    <property type="component" value="Unplaced"/>
</dbReference>
<evidence type="ECO:0000256" key="3">
    <source>
        <dbReference type="ARBA" id="ARBA00023027"/>
    </source>
</evidence>
<dbReference type="SMART" id="SM00255">
    <property type="entry name" value="TIR"/>
    <property type="match status" value="1"/>
</dbReference>
<dbReference type="SUPFAM" id="SSF52540">
    <property type="entry name" value="P-loop containing nucleoside triphosphate hydrolases"/>
    <property type="match status" value="1"/>
</dbReference>
<dbReference type="RefSeq" id="XP_014522066.1">
    <property type="nucleotide sequence ID" value="XM_014666580.2"/>
</dbReference>
<dbReference type="InterPro" id="IPR002182">
    <property type="entry name" value="NB-ARC"/>
</dbReference>
<dbReference type="InterPro" id="IPR058192">
    <property type="entry name" value="WHD_ROQ1-like"/>
</dbReference>
<evidence type="ECO:0000313" key="7">
    <source>
        <dbReference type="RefSeq" id="XP_014522065.1"/>
    </source>
</evidence>
<dbReference type="PRINTS" id="PR00364">
    <property type="entry name" value="DISEASERSIST"/>
</dbReference>
<dbReference type="SUPFAM" id="SSF52058">
    <property type="entry name" value="L domain-like"/>
    <property type="match status" value="1"/>
</dbReference>
<dbReference type="GO" id="GO:0007165">
    <property type="term" value="P:signal transduction"/>
    <property type="evidence" value="ECO:0007669"/>
    <property type="project" value="InterPro"/>
</dbReference>
<dbReference type="InterPro" id="IPR042197">
    <property type="entry name" value="Apaf_helical"/>
</dbReference>
<keyword evidence="2" id="KW-0677">Repeat</keyword>
<dbReference type="InterPro" id="IPR035897">
    <property type="entry name" value="Toll_tir_struct_dom_sf"/>
</dbReference>
<dbReference type="Pfam" id="PF13855">
    <property type="entry name" value="LRR_8"/>
    <property type="match status" value="1"/>
</dbReference>
<dbReference type="PROSITE" id="PS50104">
    <property type="entry name" value="TIR"/>
    <property type="match status" value="1"/>
</dbReference>
<dbReference type="InterPro" id="IPR044974">
    <property type="entry name" value="Disease_R_plants"/>
</dbReference>
<feature type="compositionally biased region" description="Low complexity" evidence="4">
    <location>
        <begin position="15"/>
        <end position="32"/>
    </location>
</feature>
<evidence type="ECO:0000256" key="2">
    <source>
        <dbReference type="ARBA" id="ARBA00022737"/>
    </source>
</evidence>
<dbReference type="GeneID" id="106778607"/>
<dbReference type="AlphaFoldDB" id="A0A1S3VVH2"/>
<dbReference type="Pfam" id="PF23282">
    <property type="entry name" value="WHD_ROQ1"/>
    <property type="match status" value="1"/>
</dbReference>
<dbReference type="Gene3D" id="1.10.8.430">
    <property type="entry name" value="Helical domain of apoptotic protease-activating factors"/>
    <property type="match status" value="1"/>
</dbReference>
<dbReference type="Gene3D" id="3.40.50.300">
    <property type="entry name" value="P-loop containing nucleotide triphosphate hydrolases"/>
    <property type="match status" value="1"/>
</dbReference>
<dbReference type="Gene3D" id="3.40.50.10140">
    <property type="entry name" value="Toll/interleukin-1 receptor homology (TIR) domain"/>
    <property type="match status" value="1"/>
</dbReference>
<keyword evidence="3" id="KW-0520">NAD</keyword>
<protein>
    <submittedName>
        <fullName evidence="7 8">TMV resistance protein N isoform X1</fullName>
    </submittedName>
</protein>
<dbReference type="InterPro" id="IPR027417">
    <property type="entry name" value="P-loop_NTPase"/>
</dbReference>
<keyword evidence="1" id="KW-0433">Leucine-rich repeat</keyword>
<dbReference type="InterPro" id="IPR000157">
    <property type="entry name" value="TIR_dom"/>
</dbReference>
<dbReference type="FunFam" id="3.40.50.10140:FF:000007">
    <property type="entry name" value="Disease resistance protein (TIR-NBS-LRR class)"/>
    <property type="match status" value="1"/>
</dbReference>
<evidence type="ECO:0000313" key="8">
    <source>
        <dbReference type="RefSeq" id="XP_014522066.1"/>
    </source>
</evidence>
<dbReference type="Gene3D" id="3.80.10.10">
    <property type="entry name" value="Ribonuclease Inhibitor"/>
    <property type="match status" value="2"/>
</dbReference>
<evidence type="ECO:0000256" key="4">
    <source>
        <dbReference type="SAM" id="MobiDB-lite"/>
    </source>
</evidence>
<dbReference type="GO" id="GO:0043531">
    <property type="term" value="F:ADP binding"/>
    <property type="evidence" value="ECO:0007669"/>
    <property type="project" value="InterPro"/>
</dbReference>
<evidence type="ECO:0000313" key="6">
    <source>
        <dbReference type="Proteomes" id="UP000087766"/>
    </source>
</evidence>
<feature type="region of interest" description="Disordered" evidence="4">
    <location>
        <begin position="14"/>
        <end position="33"/>
    </location>
</feature>
<organism evidence="6 7">
    <name type="scientific">Vigna radiata var. radiata</name>
    <name type="common">Mung bean</name>
    <name type="synonym">Phaseolus aureus</name>
    <dbReference type="NCBI Taxonomy" id="3916"/>
    <lineage>
        <taxon>Eukaryota</taxon>
        <taxon>Viridiplantae</taxon>
        <taxon>Streptophyta</taxon>
        <taxon>Embryophyta</taxon>
        <taxon>Tracheophyta</taxon>
        <taxon>Spermatophyta</taxon>
        <taxon>Magnoliopsida</taxon>
        <taxon>eudicotyledons</taxon>
        <taxon>Gunneridae</taxon>
        <taxon>Pentapetalae</taxon>
        <taxon>rosids</taxon>
        <taxon>fabids</taxon>
        <taxon>Fabales</taxon>
        <taxon>Fabaceae</taxon>
        <taxon>Papilionoideae</taxon>
        <taxon>50 kb inversion clade</taxon>
        <taxon>NPAAA clade</taxon>
        <taxon>indigoferoid/millettioid clade</taxon>
        <taxon>Phaseoleae</taxon>
        <taxon>Vigna</taxon>
    </lineage>
</organism>
<dbReference type="OrthoDB" id="1379189at2759"/>
<dbReference type="Pfam" id="PF01582">
    <property type="entry name" value="TIR"/>
    <property type="match status" value="1"/>
</dbReference>
<dbReference type="SUPFAM" id="SSF52200">
    <property type="entry name" value="Toll/Interleukin receptor TIR domain"/>
    <property type="match status" value="1"/>
</dbReference>
<sequence length="1177" mass="135088">MLKSGLKWFWDRFGSRSSGSTSSSSSSYDSSSDTIHNQDYRYDVFISFRGPDTRNSFVDHLCSHLLRKGIFVFKDDHSLQKGESISPQLLQAIQLSRLSIIVFSKNYASSTWCLDEMTAIAFCKQQSSQIVFPIFYDVDPSHVRHQNGVYENDFVSHRCKFQKDRDKVRGWERAMTDLANSAGWDVRDKPEFEQIQSIVQAVIKKLRHKFSWFVNDLIGIQPRVQELEDKLRLRSNSDDVQVLGIWGMNGIGKTTHAAVLFDKISHRFDASCFIEDVSKLYRDGGHTAVQKQIIHQTLRENIDMSNPIEISGIVENRLHSIKVLVVLDNVDELEQLENLAIKPKLLLKGSRMVITTTDEHILKAYEGDVLIHKLPLLNDADARELFCRKAFKCEDQSSNCAALIPEVLKYAQCLPLAIKVLGSFLCTRDADEWSDVLNRLEDSPDDKIMNVLEISVEGLQREEKQIFLHIACFFKGERVDYVKRILECCGLYPHIGISRLIEKSLITISDEEIHMHELLQELGKKMVRDQSPEEPGSWSRIWLHKNFLHALRAETGTEKVKAIVLNKKEEMSECIVDGLSRMKGLTLLILYHTRVSGRLEFLSDRLQYLLWHDYPFASLPPYFTASDIVELNMPNSHITHFWEGRKSCPNLKRIDLSNSKYLSETPDFSRIIKLERLDLSGCTSLSYVHSSIGLLKKLAFLNLRNCCNLVSIDFGYVGNMSSLRVLHLSGCSKLESTPDFTRATHLEYLDMDACTSLSTIHESIGVLSSLTFLSLRKCEELVSIPYDINFLVSLQTLDLYGSFNRMDPIPGQSYMSHLEYLDRTNPILRQAFSSHLVSLIFLDISYCNLKEVPDTIGELRCLERLNLEGNKFVSIPDSFSQLHCLAYLNLSHCPNLKSLPDLPIEGDKSGGKYFKTVSGSRDHRSGFYLLNSSNVSHDRLEFVGLEGFFHLIKEPCNFRCGFDLVLPWDMGFRPIFGETFLRNSIIRILRCGMNDNWIGFGFFVIFKRLGGYLPYHSSFSSSSLYLSFESEYTEECSPLYLSFESEYTEECFDMRLNSRRDQTYGSLHIWIIYISREHCHFVKTGAHITFKAQPNVVIEEWGMRPILKQDISDSKGQRYIKFSKLNHDHVDFEYVEKSNTGSGPKIQLPYNWYVTEEEEVENIDAKVKENNLSNAGL</sequence>
<dbReference type="KEGG" id="vra:106778607"/>
<dbReference type="PANTHER" id="PTHR11017:SF290">
    <property type="entry name" value="ADP-RIBOSYL CYCLASE_CYCLIC ADP-RIBOSE HYDROLASE"/>
    <property type="match status" value="1"/>
</dbReference>
<dbReference type="Pfam" id="PF00931">
    <property type="entry name" value="NB-ARC"/>
    <property type="match status" value="1"/>
</dbReference>
<accession>A0A1S3VVH2</accession>
<gene>
    <name evidence="7 8" type="primary">LOC106778607</name>
</gene>
<dbReference type="PANTHER" id="PTHR11017">
    <property type="entry name" value="LEUCINE-RICH REPEAT-CONTAINING PROTEIN"/>
    <property type="match status" value="1"/>
</dbReference>
<keyword evidence="6" id="KW-1185">Reference proteome</keyword>
<reference evidence="7 8" key="1">
    <citation type="submission" date="2025-04" db="UniProtKB">
        <authorList>
            <consortium name="RefSeq"/>
        </authorList>
    </citation>
    <scope>IDENTIFICATION</scope>
    <source>
        <tissue evidence="7 8">Leaf</tissue>
    </source>
</reference>
<feature type="domain" description="TIR" evidence="5">
    <location>
        <begin position="40"/>
        <end position="206"/>
    </location>
</feature>
<evidence type="ECO:0000256" key="1">
    <source>
        <dbReference type="ARBA" id="ARBA00022614"/>
    </source>
</evidence>